<dbReference type="InterPro" id="IPR000571">
    <property type="entry name" value="Znf_CCCH"/>
</dbReference>
<evidence type="ECO:0000256" key="2">
    <source>
        <dbReference type="ARBA" id="ARBA00022737"/>
    </source>
</evidence>
<gene>
    <name evidence="8" type="ORF">GHT06_009419</name>
</gene>
<name>A0AAD5L634_9CRUS</name>
<keyword evidence="3 6" id="KW-0863">Zinc-finger</keyword>
<dbReference type="PANTHER" id="PTHR12675:SF12">
    <property type="entry name" value="PROTEIN MUSCLEBLIND"/>
    <property type="match status" value="1"/>
</dbReference>
<evidence type="ECO:0000259" key="7">
    <source>
        <dbReference type="PROSITE" id="PS50103"/>
    </source>
</evidence>
<organism evidence="8 9">
    <name type="scientific">Daphnia sinensis</name>
    <dbReference type="NCBI Taxonomy" id="1820382"/>
    <lineage>
        <taxon>Eukaryota</taxon>
        <taxon>Metazoa</taxon>
        <taxon>Ecdysozoa</taxon>
        <taxon>Arthropoda</taxon>
        <taxon>Crustacea</taxon>
        <taxon>Branchiopoda</taxon>
        <taxon>Diplostraca</taxon>
        <taxon>Cladocera</taxon>
        <taxon>Anomopoda</taxon>
        <taxon>Daphniidae</taxon>
        <taxon>Daphnia</taxon>
        <taxon>Daphnia similis group</taxon>
    </lineage>
</organism>
<accession>A0AAD5L634</accession>
<proteinExistence type="inferred from homology"/>
<dbReference type="InterPro" id="IPR054429">
    <property type="entry name" value="Znf-CCCH_Muscleblind-like"/>
</dbReference>
<dbReference type="GO" id="GO:0043484">
    <property type="term" value="P:regulation of RNA splicing"/>
    <property type="evidence" value="ECO:0007669"/>
    <property type="project" value="TreeGrafter"/>
</dbReference>
<dbReference type="Pfam" id="PF22628">
    <property type="entry name" value="zf-CCCH_10"/>
    <property type="match status" value="1"/>
</dbReference>
<evidence type="ECO:0000256" key="1">
    <source>
        <dbReference type="ARBA" id="ARBA00022723"/>
    </source>
</evidence>
<dbReference type="GO" id="GO:0005737">
    <property type="term" value="C:cytoplasm"/>
    <property type="evidence" value="ECO:0007669"/>
    <property type="project" value="TreeGrafter"/>
</dbReference>
<dbReference type="GO" id="GO:0003723">
    <property type="term" value="F:RNA binding"/>
    <property type="evidence" value="ECO:0007669"/>
    <property type="project" value="TreeGrafter"/>
</dbReference>
<evidence type="ECO:0000256" key="5">
    <source>
        <dbReference type="ARBA" id="ARBA00038226"/>
    </source>
</evidence>
<keyword evidence="9" id="KW-1185">Reference proteome</keyword>
<dbReference type="EMBL" id="WJBH02000001">
    <property type="protein sequence ID" value="KAI9565627.1"/>
    <property type="molecule type" value="Genomic_DNA"/>
</dbReference>
<dbReference type="PROSITE" id="PS50103">
    <property type="entry name" value="ZF_C3H1"/>
    <property type="match status" value="2"/>
</dbReference>
<feature type="zinc finger region" description="C3H1-type" evidence="6">
    <location>
        <begin position="66"/>
        <end position="92"/>
    </location>
</feature>
<evidence type="ECO:0000313" key="8">
    <source>
        <dbReference type="EMBL" id="KAI9565627.1"/>
    </source>
</evidence>
<feature type="domain" description="C3H1-type" evidence="7">
    <location>
        <begin position="66"/>
        <end position="92"/>
    </location>
</feature>
<dbReference type="Gene3D" id="3.30.1370.210">
    <property type="match status" value="1"/>
</dbReference>
<dbReference type="SMART" id="SM00356">
    <property type="entry name" value="ZnF_C3H1"/>
    <property type="match status" value="2"/>
</dbReference>
<keyword evidence="2" id="KW-0677">Repeat</keyword>
<dbReference type="AlphaFoldDB" id="A0AAD5L634"/>
<comment type="similarity">
    <text evidence="5">Belongs to the muscleblind family.</text>
</comment>
<keyword evidence="4 6" id="KW-0862">Zinc</keyword>
<evidence type="ECO:0000256" key="6">
    <source>
        <dbReference type="PROSITE-ProRule" id="PRU00723"/>
    </source>
</evidence>
<dbReference type="GO" id="GO:0008270">
    <property type="term" value="F:zinc ion binding"/>
    <property type="evidence" value="ECO:0007669"/>
    <property type="project" value="UniProtKB-KW"/>
</dbReference>
<comment type="caution">
    <text evidence="8">The sequence shown here is derived from an EMBL/GenBank/DDBJ whole genome shotgun (WGS) entry which is preliminary data.</text>
</comment>
<evidence type="ECO:0000256" key="4">
    <source>
        <dbReference type="ARBA" id="ARBA00022833"/>
    </source>
</evidence>
<evidence type="ECO:0000313" key="9">
    <source>
        <dbReference type="Proteomes" id="UP000820818"/>
    </source>
</evidence>
<feature type="domain" description="C3H1-type" evidence="7">
    <location>
        <begin position="99"/>
        <end position="125"/>
    </location>
</feature>
<protein>
    <submittedName>
        <fullName evidence="8">Zinc finger CCCH domain-containing protein 28-like</fullName>
    </submittedName>
</protein>
<dbReference type="PANTHER" id="PTHR12675">
    <property type="entry name" value="MUSCLEBLIND-LIKE PROTEIN"/>
    <property type="match status" value="1"/>
</dbReference>
<keyword evidence="1 6" id="KW-0479">Metal-binding</keyword>
<evidence type="ECO:0000256" key="3">
    <source>
        <dbReference type="ARBA" id="ARBA00022771"/>
    </source>
</evidence>
<reference evidence="8 9" key="1">
    <citation type="submission" date="2022-05" db="EMBL/GenBank/DDBJ databases">
        <title>A multi-omics perspective on studying reproductive biology in Daphnia sinensis.</title>
        <authorList>
            <person name="Jia J."/>
        </authorList>
    </citation>
    <scope>NUCLEOTIDE SEQUENCE [LARGE SCALE GENOMIC DNA]</scope>
    <source>
        <strain evidence="8 9">WSL</strain>
    </source>
</reference>
<dbReference type="GO" id="GO:0005654">
    <property type="term" value="C:nucleoplasm"/>
    <property type="evidence" value="ECO:0007669"/>
    <property type="project" value="TreeGrafter"/>
</dbReference>
<dbReference type="Proteomes" id="UP000820818">
    <property type="component" value="Linkage Group LG1"/>
</dbReference>
<feature type="zinc finger region" description="C3H1-type" evidence="6">
    <location>
        <begin position="99"/>
        <end position="125"/>
    </location>
</feature>
<sequence>MSYLHEHKPRLLLVGGGGECSLVVVLLIDKYTHIPTLSDICIVMAVLTVSTNVLSVNYTDEQGQLLDTLPVCRDFKYGECKRAACKYIHLLDDHVEITDMRVTVCRDAVSGKCLRNSCKFYHLPIVLPHPAALASSLAL</sequence>